<dbReference type="SMART" id="SM00869">
    <property type="entry name" value="Autotransporter"/>
    <property type="match status" value="1"/>
</dbReference>
<accession>U2YND0</accession>
<dbReference type="InterPro" id="IPR006315">
    <property type="entry name" value="OM_autotransptr_brl_dom"/>
</dbReference>
<feature type="signal peptide" evidence="2">
    <location>
        <begin position="1"/>
        <end position="29"/>
    </location>
</feature>
<dbReference type="eggNOG" id="COG5270">
    <property type="taxonomic scope" value="Bacteria"/>
</dbReference>
<evidence type="ECO:0000313" key="5">
    <source>
        <dbReference type="Proteomes" id="UP000016568"/>
    </source>
</evidence>
<keyword evidence="2" id="KW-0732">Signal</keyword>
<organism evidence="4 5">
    <name type="scientific">Caenibius tardaugens NBRC 16725</name>
    <dbReference type="NCBI Taxonomy" id="1219035"/>
    <lineage>
        <taxon>Bacteria</taxon>
        <taxon>Pseudomonadati</taxon>
        <taxon>Pseudomonadota</taxon>
        <taxon>Alphaproteobacteria</taxon>
        <taxon>Sphingomonadales</taxon>
        <taxon>Erythrobacteraceae</taxon>
        <taxon>Caenibius</taxon>
    </lineage>
</organism>
<proteinExistence type="predicted"/>
<name>U2YND0_9SPHN</name>
<sequence length="1090" mass="108279">MQFAYKTVARILGSTAMSTALLCPISAFADPYTATDGAAHRDASGTESTFSGNTVTAATSGPNKRAWGILVYENVSGEDTTVTVSDTTVTTTGDRAHGIQSGANGSSPTGEDLSRIVLGANVSVETTGNKSFGLHAVDGTSIEGAVMIETSGSEGLGALAETYSTITLTGGSITTTGAAAHGLRASNDVLGEVGGTIIATDVDISTAAAWTFGAYATDGSTITVNGGTITTAGERAYGLLADDDSTINSSAVITTSGLNAHGAQTSAQQDAGLTGGAIHFTGGSITTSGTAAYGLHAIGRGAIDGTVNVTTSGAYSFGAQAETNSTITLTGSQIKTSGANAAGLVANNDFAGTGGIITVTDTVIETTGATAPGAFVSAGGKIAITGGSISASGDDSPALAIFGTGTITLQDVTLTSVDAPTAYVQLTGATDLASLTFGAGTVATANNGTLVQVARTGNGADGTLQLTLADGSNTKGNIIDTDPKGTGKTLLTIGAAAQFEGRVDGVAGVTAQPGSTVDFAPGTNIAGDLTGDDTTFGFSPAGGTIGGDLNLNNGSSLSGGSLGGVPDAPQPPLPPSITPALEDLIPPAANLIVVQGNATVDEESKLGGNVVIGGDLNLQGIGSPGNSIGLVVVGGNATFGADSVYEVEIDGAGHADRIAAGGIATLEGGAVTVTALDLSKSYKQAQTYTILSAEGGVDGTFGSLSTSSVFLKTSLAYTANTVDLTVSIPANAFQSAATSGNQFAAAAALDSLTQSGSSLALYNTIAFQTSLAQARSAFEQLAGDSYASVKTGLIESAHLTTDAINARLRDDVNADGEANTAAWISGFGSWIDHGADSNAGSLKTSTGGVIAGVDVDLSGWRLGLAAGYSQSDLKMKRRSASADSDNVHLGIYTGKKWGPLGLRAGLSHTWHSVDLDRSVAFAGFNGSFESDYKARTLQAFGELSYDIALGSASLTPFGGLTHVSLHSKSFSEDGGLGALNVKSGTTSTTFTSLGLRASAPLKVGGNGASLRGALGWRHAFGDIVPESVQAFTGSSAFSVDGVAIAKDAVLVEAGFDIALSKGSTFGLGYFGQFGDGTSQNGVNARIKFSF</sequence>
<evidence type="ECO:0000313" key="4">
    <source>
        <dbReference type="EMBL" id="GAD50067.1"/>
    </source>
</evidence>
<dbReference type="InterPro" id="IPR005546">
    <property type="entry name" value="Autotransporte_beta"/>
</dbReference>
<dbReference type="RefSeq" id="WP_021690885.1">
    <property type="nucleotide sequence ID" value="NZ_BASZ01000007.1"/>
</dbReference>
<dbReference type="SUPFAM" id="SSF103515">
    <property type="entry name" value="Autotransporter"/>
    <property type="match status" value="1"/>
</dbReference>
<evidence type="ECO:0000259" key="3">
    <source>
        <dbReference type="PROSITE" id="PS51208"/>
    </source>
</evidence>
<dbReference type="GO" id="GO:0019867">
    <property type="term" value="C:outer membrane"/>
    <property type="evidence" value="ECO:0007669"/>
    <property type="project" value="InterPro"/>
</dbReference>
<dbReference type="eggNOG" id="COG4625">
    <property type="taxonomic scope" value="Bacteria"/>
</dbReference>
<gene>
    <name evidence="4" type="ORF">NT2_07_00670</name>
</gene>
<comment type="caution">
    <text evidence="4">The sequence shown here is derived from an EMBL/GenBank/DDBJ whole genome shotgun (WGS) entry which is preliminary data.</text>
</comment>
<feature type="chain" id="PRO_5004636533" description="Autotransporter domain-containing protein" evidence="2">
    <location>
        <begin position="30"/>
        <end position="1090"/>
    </location>
</feature>
<feature type="domain" description="Autotransporter" evidence="3">
    <location>
        <begin position="815"/>
        <end position="1090"/>
    </location>
</feature>
<evidence type="ECO:0000256" key="2">
    <source>
        <dbReference type="SAM" id="SignalP"/>
    </source>
</evidence>
<dbReference type="OrthoDB" id="7508355at2"/>
<dbReference type="Gene3D" id="2.40.128.130">
    <property type="entry name" value="Autotransporter beta-domain"/>
    <property type="match status" value="1"/>
</dbReference>
<feature type="region of interest" description="Disordered" evidence="1">
    <location>
        <begin position="92"/>
        <end position="111"/>
    </location>
</feature>
<dbReference type="InterPro" id="IPR036709">
    <property type="entry name" value="Autotransporte_beta_dom_sf"/>
</dbReference>
<evidence type="ECO:0000256" key="1">
    <source>
        <dbReference type="SAM" id="MobiDB-lite"/>
    </source>
</evidence>
<dbReference type="Gene3D" id="2.160.20.20">
    <property type="match status" value="2"/>
</dbReference>
<dbReference type="AlphaFoldDB" id="U2YND0"/>
<dbReference type="PROSITE" id="PS51208">
    <property type="entry name" value="AUTOTRANSPORTER"/>
    <property type="match status" value="1"/>
</dbReference>
<dbReference type="Pfam" id="PF03797">
    <property type="entry name" value="Autotransporter"/>
    <property type="match status" value="1"/>
</dbReference>
<protein>
    <recommendedName>
        <fullName evidence="3">Autotransporter domain-containing protein</fullName>
    </recommendedName>
</protein>
<dbReference type="Proteomes" id="UP000016568">
    <property type="component" value="Unassembled WGS sequence"/>
</dbReference>
<dbReference type="NCBIfam" id="TIGR01414">
    <property type="entry name" value="autotrans_barl"/>
    <property type="match status" value="1"/>
</dbReference>
<reference evidence="4 5" key="1">
    <citation type="submission" date="2013-09" db="EMBL/GenBank/DDBJ databases">
        <title>Whole genome shotgun sequence of Novosphingobium tardaugens NBRC 16725.</title>
        <authorList>
            <person name="Isaki S."/>
            <person name="Hosoyama A."/>
            <person name="Tsuchikane K."/>
            <person name="Katsumata H."/>
            <person name="Ando Y."/>
            <person name="Yamazaki S."/>
            <person name="Fujita N."/>
        </authorList>
    </citation>
    <scope>NUCLEOTIDE SEQUENCE [LARGE SCALE GENOMIC DNA]</scope>
    <source>
        <strain evidence="4 5">NBRC 16725</strain>
    </source>
</reference>
<dbReference type="InterPro" id="IPR012332">
    <property type="entry name" value="Autotransporter_pectin_lyase_C"/>
</dbReference>
<keyword evidence="5" id="KW-1185">Reference proteome</keyword>
<dbReference type="EMBL" id="BASZ01000007">
    <property type="protein sequence ID" value="GAD50067.1"/>
    <property type="molecule type" value="Genomic_DNA"/>
</dbReference>